<dbReference type="PANTHER" id="PTHR30146">
    <property type="entry name" value="LACI-RELATED TRANSCRIPTIONAL REPRESSOR"/>
    <property type="match status" value="1"/>
</dbReference>
<dbReference type="SMART" id="SM00354">
    <property type="entry name" value="HTH_LACI"/>
    <property type="match status" value="1"/>
</dbReference>
<keyword evidence="3" id="KW-0804">Transcription</keyword>
<proteinExistence type="predicted"/>
<dbReference type="PROSITE" id="PS50932">
    <property type="entry name" value="HTH_LACI_2"/>
    <property type="match status" value="1"/>
</dbReference>
<dbReference type="GO" id="GO:0000976">
    <property type="term" value="F:transcription cis-regulatory region binding"/>
    <property type="evidence" value="ECO:0007669"/>
    <property type="project" value="TreeGrafter"/>
</dbReference>
<dbReference type="InterPro" id="IPR025997">
    <property type="entry name" value="SBP_2_dom"/>
</dbReference>
<evidence type="ECO:0000256" key="3">
    <source>
        <dbReference type="ARBA" id="ARBA00023163"/>
    </source>
</evidence>
<dbReference type="CDD" id="cd06307">
    <property type="entry name" value="PBP1_sugar_binding"/>
    <property type="match status" value="1"/>
</dbReference>
<keyword evidence="1" id="KW-0805">Transcription regulation</keyword>
<protein>
    <submittedName>
        <fullName evidence="5">DNA-binding protein</fullName>
    </submittedName>
</protein>
<dbReference type="Pfam" id="PF00356">
    <property type="entry name" value="LacI"/>
    <property type="match status" value="1"/>
</dbReference>
<organism evidence="5">
    <name type="scientific">metagenome</name>
    <dbReference type="NCBI Taxonomy" id="256318"/>
    <lineage>
        <taxon>unclassified sequences</taxon>
        <taxon>metagenomes</taxon>
    </lineage>
</organism>
<gene>
    <name evidence="5" type="ORF">NOCA2230144</name>
</gene>
<feature type="domain" description="HTH lacI-type" evidence="4">
    <location>
        <begin position="5"/>
        <end position="59"/>
    </location>
</feature>
<dbReference type="GO" id="GO:0003700">
    <property type="term" value="F:DNA-binding transcription factor activity"/>
    <property type="evidence" value="ECO:0007669"/>
    <property type="project" value="TreeGrafter"/>
</dbReference>
<accession>A0A2P2BZR9</accession>
<dbReference type="SUPFAM" id="SSF47413">
    <property type="entry name" value="lambda repressor-like DNA-binding domains"/>
    <property type="match status" value="1"/>
</dbReference>
<evidence type="ECO:0000259" key="4">
    <source>
        <dbReference type="PROSITE" id="PS50932"/>
    </source>
</evidence>
<keyword evidence="2 5" id="KW-0238">DNA-binding</keyword>
<dbReference type="AlphaFoldDB" id="A0A2P2BZR9"/>
<reference evidence="5" key="1">
    <citation type="submission" date="2015-08" db="EMBL/GenBank/DDBJ databases">
        <authorList>
            <person name="Babu N.S."/>
            <person name="Beckwith C.J."/>
            <person name="Beseler K.G."/>
            <person name="Brison A."/>
            <person name="Carone J.V."/>
            <person name="Caskin T.P."/>
            <person name="Diamond M."/>
            <person name="Durham M.E."/>
            <person name="Foxe J.M."/>
            <person name="Go M."/>
            <person name="Henderson B.A."/>
            <person name="Jones I.B."/>
            <person name="McGettigan J.A."/>
            <person name="Micheletti S.J."/>
            <person name="Nasrallah M.E."/>
            <person name="Ortiz D."/>
            <person name="Piller C.R."/>
            <person name="Privatt S.R."/>
            <person name="Schneider S.L."/>
            <person name="Sharp S."/>
            <person name="Smith T.C."/>
            <person name="Stanton J.D."/>
            <person name="Ullery H.E."/>
            <person name="Wilson R.J."/>
            <person name="Serrano M.G."/>
            <person name="Buck G."/>
            <person name="Lee V."/>
            <person name="Wang Y."/>
            <person name="Carvalho R."/>
            <person name="Voegtly L."/>
            <person name="Shi R."/>
            <person name="Duckworth R."/>
            <person name="Johnson A."/>
            <person name="Loviza R."/>
            <person name="Walstead R."/>
            <person name="Shah Z."/>
            <person name="Kiflezghi M."/>
            <person name="Wade K."/>
            <person name="Ball S.L."/>
            <person name="Bradley K.W."/>
            <person name="Asai D.J."/>
            <person name="Bowman C.A."/>
            <person name="Russell D.A."/>
            <person name="Pope W.H."/>
            <person name="Jacobs-Sera D."/>
            <person name="Hendrix R.W."/>
            <person name="Hatfull G.F."/>
        </authorList>
    </citation>
    <scope>NUCLEOTIDE SEQUENCE</scope>
</reference>
<evidence type="ECO:0000256" key="1">
    <source>
        <dbReference type="ARBA" id="ARBA00023015"/>
    </source>
</evidence>
<evidence type="ECO:0000313" key="5">
    <source>
        <dbReference type="EMBL" id="CUR55224.1"/>
    </source>
</evidence>
<evidence type="ECO:0000256" key="2">
    <source>
        <dbReference type="ARBA" id="ARBA00023125"/>
    </source>
</evidence>
<dbReference type="InterPro" id="IPR000843">
    <property type="entry name" value="HTH_LacI"/>
</dbReference>
<name>A0A2P2BZR9_9ZZZZ</name>
<dbReference type="Gene3D" id="3.40.50.2300">
    <property type="match status" value="2"/>
</dbReference>
<dbReference type="CDD" id="cd01392">
    <property type="entry name" value="HTH_LacI"/>
    <property type="match status" value="1"/>
</dbReference>
<dbReference type="EMBL" id="CZKA01000016">
    <property type="protein sequence ID" value="CUR55224.1"/>
    <property type="molecule type" value="Genomic_DNA"/>
</dbReference>
<sequence length="347" mass="37235">MGHPFRIREIAQQSGLSEATVDRVLHQRPGVRESTIAEVRRAIGELERQRDQVRLGGRTLLVDLVMQAPARFSTAVRGALEAELAHLSPATLSPATLRARFHLREEGTPAELAAVLDRLRTRGSHGVILKAPHDPVVALAVDRLAEAGIPVVTLVTDLPSSRRIGYVGIDNRAAGATAAYLLTRLGSSTGAVLVTLSRSSFRGEEEREAGFRAALREMAPARRIVEVGETDGLDASMLAAAGSALAAEPDIETVYSIGGGNRAILEAFARLGREPVAFVAHDLDGDNTTLLRQGRLTAVLHHDLRADLRQACRLILHDNGATTRRPSATPSQVQIITPHNQPNRLGG</sequence>
<dbReference type="InterPro" id="IPR010982">
    <property type="entry name" value="Lambda_DNA-bd_dom_sf"/>
</dbReference>
<dbReference type="SUPFAM" id="SSF53822">
    <property type="entry name" value="Periplasmic binding protein-like I"/>
    <property type="match status" value="1"/>
</dbReference>
<dbReference type="InterPro" id="IPR028082">
    <property type="entry name" value="Peripla_BP_I"/>
</dbReference>
<dbReference type="PANTHER" id="PTHR30146:SF152">
    <property type="entry name" value="TRANSCRIPTIONAL REGULATORY PROTEIN"/>
    <property type="match status" value="1"/>
</dbReference>
<dbReference type="Pfam" id="PF13407">
    <property type="entry name" value="Peripla_BP_4"/>
    <property type="match status" value="1"/>
</dbReference>
<dbReference type="Gene3D" id="1.10.260.40">
    <property type="entry name" value="lambda repressor-like DNA-binding domains"/>
    <property type="match status" value="1"/>
</dbReference>